<organism evidence="4 5">
    <name type="scientific">Herbidospora galbida</name>
    <dbReference type="NCBI Taxonomy" id="2575442"/>
    <lineage>
        <taxon>Bacteria</taxon>
        <taxon>Bacillati</taxon>
        <taxon>Actinomycetota</taxon>
        <taxon>Actinomycetes</taxon>
        <taxon>Streptosporangiales</taxon>
        <taxon>Streptosporangiaceae</taxon>
        <taxon>Herbidospora</taxon>
    </lineage>
</organism>
<dbReference type="InterPro" id="IPR029063">
    <property type="entry name" value="SAM-dependent_MTases_sf"/>
</dbReference>
<keyword evidence="2 4" id="KW-0808">Transferase</keyword>
<keyword evidence="1 4" id="KW-0489">Methyltransferase</keyword>
<evidence type="ECO:0000256" key="1">
    <source>
        <dbReference type="ARBA" id="ARBA00022603"/>
    </source>
</evidence>
<name>A0A4U3MM85_9ACTN</name>
<evidence type="ECO:0000256" key="2">
    <source>
        <dbReference type="ARBA" id="ARBA00022679"/>
    </source>
</evidence>
<dbReference type="GO" id="GO:0008168">
    <property type="term" value="F:methyltransferase activity"/>
    <property type="evidence" value="ECO:0007669"/>
    <property type="project" value="UniProtKB-KW"/>
</dbReference>
<dbReference type="EMBL" id="SZQA01000003">
    <property type="protein sequence ID" value="TKK90611.1"/>
    <property type="molecule type" value="Genomic_DNA"/>
</dbReference>
<dbReference type="AlphaFoldDB" id="A0A4U3MM85"/>
<keyword evidence="5" id="KW-1185">Reference proteome</keyword>
<evidence type="ECO:0000313" key="5">
    <source>
        <dbReference type="Proteomes" id="UP000308705"/>
    </source>
</evidence>
<dbReference type="CDD" id="cd02440">
    <property type="entry name" value="AdoMet_MTases"/>
    <property type="match status" value="1"/>
</dbReference>
<dbReference type="SUPFAM" id="SSF53335">
    <property type="entry name" value="S-adenosyl-L-methionine-dependent methyltransferases"/>
    <property type="match status" value="1"/>
</dbReference>
<protein>
    <submittedName>
        <fullName evidence="4">Class I SAM-dependent methyltransferase</fullName>
    </submittedName>
</protein>
<dbReference type="GO" id="GO:0032259">
    <property type="term" value="P:methylation"/>
    <property type="evidence" value="ECO:0007669"/>
    <property type="project" value="UniProtKB-KW"/>
</dbReference>
<dbReference type="Gene3D" id="3.40.50.150">
    <property type="entry name" value="Vaccinia Virus protein VP39"/>
    <property type="match status" value="1"/>
</dbReference>
<sequence length="184" mass="19936">MDDLENNPFDQAVLGLFTDLVPPGKVLEAGCGPGRVTSWLHRRGLDISGVDLSPGMLAHARATFPDIEFAEGDMRSLDLPDASLSGLIAWYSIIHIPAELLPGVFAEFRRVLAPGGLLLVAFQIGDEIKRVRDIDFRRLDPDTVASLLDGAGFAPVARGRWEPRETDTAPQGWLLVRVGQAVLG</sequence>
<dbReference type="Proteomes" id="UP000308705">
    <property type="component" value="Unassembled WGS sequence"/>
</dbReference>
<dbReference type="Pfam" id="PF13649">
    <property type="entry name" value="Methyltransf_25"/>
    <property type="match status" value="1"/>
</dbReference>
<evidence type="ECO:0000259" key="3">
    <source>
        <dbReference type="Pfam" id="PF13649"/>
    </source>
</evidence>
<dbReference type="InterPro" id="IPR041698">
    <property type="entry name" value="Methyltransf_25"/>
</dbReference>
<comment type="caution">
    <text evidence="4">The sequence shown here is derived from an EMBL/GenBank/DDBJ whole genome shotgun (WGS) entry which is preliminary data.</text>
</comment>
<accession>A0A4U3MM85</accession>
<reference evidence="4 5" key="1">
    <citation type="submission" date="2019-04" db="EMBL/GenBank/DDBJ databases">
        <title>Herbidospora sp. NEAU-GS14.nov., a novel actinomycete isolated from soil.</title>
        <authorList>
            <person name="Han L."/>
        </authorList>
    </citation>
    <scope>NUCLEOTIDE SEQUENCE [LARGE SCALE GENOMIC DNA]</scope>
    <source>
        <strain evidence="4 5">NEAU-GS14</strain>
    </source>
</reference>
<dbReference type="PANTHER" id="PTHR43861">
    <property type="entry name" value="TRANS-ACONITATE 2-METHYLTRANSFERASE-RELATED"/>
    <property type="match status" value="1"/>
</dbReference>
<dbReference type="PANTHER" id="PTHR43861:SF1">
    <property type="entry name" value="TRANS-ACONITATE 2-METHYLTRANSFERASE"/>
    <property type="match status" value="1"/>
</dbReference>
<proteinExistence type="predicted"/>
<gene>
    <name evidence="4" type="ORF">FDA94_05975</name>
</gene>
<evidence type="ECO:0000313" key="4">
    <source>
        <dbReference type="EMBL" id="TKK90611.1"/>
    </source>
</evidence>
<dbReference type="OrthoDB" id="9805171at2"/>
<feature type="domain" description="Methyltransferase" evidence="3">
    <location>
        <begin position="26"/>
        <end position="116"/>
    </location>
</feature>